<dbReference type="InParanoid" id="A0A0D0AZK1"/>
<dbReference type="Proteomes" id="UP000054485">
    <property type="component" value="Unassembled WGS sequence"/>
</dbReference>
<reference evidence="1 2" key="1">
    <citation type="submission" date="2014-04" db="EMBL/GenBank/DDBJ databases">
        <authorList>
            <consortium name="DOE Joint Genome Institute"/>
            <person name="Kuo A."/>
            <person name="Ruytinx J."/>
            <person name="Rineau F."/>
            <person name="Colpaert J."/>
            <person name="Kohler A."/>
            <person name="Nagy L.G."/>
            <person name="Floudas D."/>
            <person name="Copeland A."/>
            <person name="Barry K.W."/>
            <person name="Cichocki N."/>
            <person name="Veneault-Fourrey C."/>
            <person name="LaButti K."/>
            <person name="Lindquist E.A."/>
            <person name="Lipzen A."/>
            <person name="Lundell T."/>
            <person name="Morin E."/>
            <person name="Murat C."/>
            <person name="Sun H."/>
            <person name="Tunlid A."/>
            <person name="Henrissat B."/>
            <person name="Grigoriev I.V."/>
            <person name="Hibbett D.S."/>
            <person name="Martin F."/>
            <person name="Nordberg H.P."/>
            <person name="Cantor M.N."/>
            <person name="Hua S.X."/>
        </authorList>
    </citation>
    <scope>NUCLEOTIDE SEQUENCE [LARGE SCALE GENOMIC DNA]</scope>
    <source>
        <strain evidence="1 2">UH-Slu-Lm8-n1</strain>
    </source>
</reference>
<dbReference type="HOGENOM" id="CLU_2160088_0_0_1"/>
<keyword evidence="2" id="KW-1185">Reference proteome</keyword>
<proteinExistence type="predicted"/>
<accession>A0A0D0AZK1</accession>
<protein>
    <submittedName>
        <fullName evidence="1">Uncharacterized protein</fullName>
    </submittedName>
</protein>
<organism evidence="1 2">
    <name type="scientific">Suillus luteus UH-Slu-Lm8-n1</name>
    <dbReference type="NCBI Taxonomy" id="930992"/>
    <lineage>
        <taxon>Eukaryota</taxon>
        <taxon>Fungi</taxon>
        <taxon>Dikarya</taxon>
        <taxon>Basidiomycota</taxon>
        <taxon>Agaricomycotina</taxon>
        <taxon>Agaricomycetes</taxon>
        <taxon>Agaricomycetidae</taxon>
        <taxon>Boletales</taxon>
        <taxon>Suillineae</taxon>
        <taxon>Suillaceae</taxon>
        <taxon>Suillus</taxon>
    </lineage>
</organism>
<gene>
    <name evidence="1" type="ORF">CY34DRAFT_468420</name>
</gene>
<evidence type="ECO:0000313" key="1">
    <source>
        <dbReference type="EMBL" id="KIK37268.1"/>
    </source>
</evidence>
<name>A0A0D0AZK1_9AGAM</name>
<dbReference type="AlphaFoldDB" id="A0A0D0AZK1"/>
<sequence length="111" mass="12514">MGNLTDSYGTYHTSLSASALASCNIKWLIAPTLLAHYTRSFCYLPTAFDVYPTRIPSTSRTYPYTHPTLLYIRPRCLHFNIPDSTNTCISGFNLHSCFRSRCSSQCQQCSS</sequence>
<evidence type="ECO:0000313" key="2">
    <source>
        <dbReference type="Proteomes" id="UP000054485"/>
    </source>
</evidence>
<reference evidence="2" key="2">
    <citation type="submission" date="2015-01" db="EMBL/GenBank/DDBJ databases">
        <title>Evolutionary Origins and Diversification of the Mycorrhizal Mutualists.</title>
        <authorList>
            <consortium name="DOE Joint Genome Institute"/>
            <consortium name="Mycorrhizal Genomics Consortium"/>
            <person name="Kohler A."/>
            <person name="Kuo A."/>
            <person name="Nagy L.G."/>
            <person name="Floudas D."/>
            <person name="Copeland A."/>
            <person name="Barry K.W."/>
            <person name="Cichocki N."/>
            <person name="Veneault-Fourrey C."/>
            <person name="LaButti K."/>
            <person name="Lindquist E.A."/>
            <person name="Lipzen A."/>
            <person name="Lundell T."/>
            <person name="Morin E."/>
            <person name="Murat C."/>
            <person name="Riley R."/>
            <person name="Ohm R."/>
            <person name="Sun H."/>
            <person name="Tunlid A."/>
            <person name="Henrissat B."/>
            <person name="Grigoriev I.V."/>
            <person name="Hibbett D.S."/>
            <person name="Martin F."/>
        </authorList>
    </citation>
    <scope>NUCLEOTIDE SEQUENCE [LARGE SCALE GENOMIC DNA]</scope>
    <source>
        <strain evidence="2">UH-Slu-Lm8-n1</strain>
    </source>
</reference>
<dbReference type="EMBL" id="KN835465">
    <property type="protein sequence ID" value="KIK37268.1"/>
    <property type="molecule type" value="Genomic_DNA"/>
</dbReference>